<keyword evidence="1" id="KW-0175">Coiled coil</keyword>
<dbReference type="PANTHER" id="PTHR37261">
    <property type="entry name" value="40S RIBOSOMAL PROTEIN S27"/>
    <property type="match status" value="1"/>
</dbReference>
<evidence type="ECO:0000256" key="2">
    <source>
        <dbReference type="SAM" id="MobiDB-lite"/>
    </source>
</evidence>
<name>A0A6V7QBD5_ANACO</name>
<dbReference type="PANTHER" id="PTHR37261:SF1">
    <property type="entry name" value="40S RIBOSOMAL PROTEIN S27"/>
    <property type="match status" value="1"/>
</dbReference>
<feature type="coiled-coil region" evidence="1">
    <location>
        <begin position="376"/>
        <end position="403"/>
    </location>
</feature>
<evidence type="ECO:0000256" key="1">
    <source>
        <dbReference type="SAM" id="Coils"/>
    </source>
</evidence>
<feature type="compositionally biased region" description="Polar residues" evidence="2">
    <location>
        <begin position="520"/>
        <end position="535"/>
    </location>
</feature>
<feature type="region of interest" description="Disordered" evidence="2">
    <location>
        <begin position="514"/>
        <end position="537"/>
    </location>
</feature>
<proteinExistence type="predicted"/>
<protein>
    <submittedName>
        <fullName evidence="3">Uncharacterized protein</fullName>
    </submittedName>
</protein>
<reference evidence="3" key="1">
    <citation type="submission" date="2020-07" db="EMBL/GenBank/DDBJ databases">
        <authorList>
            <person name="Lin J."/>
        </authorList>
    </citation>
    <scope>NUCLEOTIDE SEQUENCE</scope>
</reference>
<organism evidence="3">
    <name type="scientific">Ananas comosus var. bracteatus</name>
    <name type="common">red pineapple</name>
    <dbReference type="NCBI Taxonomy" id="296719"/>
    <lineage>
        <taxon>Eukaryota</taxon>
        <taxon>Viridiplantae</taxon>
        <taxon>Streptophyta</taxon>
        <taxon>Embryophyta</taxon>
        <taxon>Tracheophyta</taxon>
        <taxon>Spermatophyta</taxon>
        <taxon>Magnoliopsida</taxon>
        <taxon>Liliopsida</taxon>
        <taxon>Poales</taxon>
        <taxon>Bromeliaceae</taxon>
        <taxon>Bromelioideae</taxon>
        <taxon>Ananas</taxon>
    </lineage>
</organism>
<dbReference type="EMBL" id="LR862135">
    <property type="protein sequence ID" value="CAD1840519.1"/>
    <property type="molecule type" value="Genomic_DNA"/>
</dbReference>
<dbReference type="AlphaFoldDB" id="A0A6V7QBD5"/>
<accession>A0A6V7QBD5</accession>
<sequence length="1010" mass="110024">MPLNFTLSPGGIDELGCGRGLAGGLDLLRDLGRRRSRLVLVLVLALALALASRRAPPPPQLRRPPPCEITIYFQEKHEIHTLYVKSTARVYEIYYAADLKYGGKEYLATVRCGPAAEEVPSSSEGKIAEGKHENIVQSDSTTSDEDGWVEVKLPDSPLQSNGFSRANNQMHYEATAEISDASPCISLTLRLLSLETKASVHVEEIYIYADPVESLTEDSPAVTAGSAGSSILAMLVPNLLQLSKSVRPSSSYAMSTRIEPHFDLEDLNIRSVQDQANTKHVDGHSKSIQVLNDQESYSMENQDLGPMQVESKVNPENVPSESCQKAIDSDQATNCVTKEDTLAHSRIENMVNDLLCKVGRIESCCSRLEENMMKPLSCIETRLRRLEEKFDAFQMEIESLKEVAETPPSASSIEKSNLENKAWKSSCTEGDVCDMSPGLVVKAPDFSIEELYDSQLQDNDVSHCGHESKTSPGLIIKAPEFPSEELLDTADNVAASEEEFKMCQGLVVKAPEFPSENEDCTNNNDNQEKSVMNNSGHKKPLSIDGALASALAAFLTSSGVPSRNSSPCVVDLPHKFPADSDYNSDSLVFPEGAGNISTTSFSDEQTARVSAEVKDEEAAFYASPLPANVEAVPDCSLNKSDFDNKNCCESDEAKKDSTFDSSGLACDLCSFVPLHHSSSCLIVPMLDYSKHEFIDLCGASDTDENPDTQLTLALAKFLSSRKVDSSSHKSTMLDYPELFTAEKTQFGVEKSDSGSSGNNVKEHGELNLKFEQNGNGASYLIAGKADVKQLPMHNVLRPIDVCSDEGEENTWRGGLSFKTSDAEEAASEGPYMNRFARVWIEDSSSDSSFDENFIRSKVEVYLSDGSSTDSMMHSSSQFADIFGTGEPSIRNSVNQDCGVEREIGDSQKAFNLNLNFEDSTLDVNFTPVRKSDGNFPLQAWLSRISNCKEQDSVYGDGDRVVSADGLANSSSSPRVGSLAINQCLVDVEDLPTPSETCAGGSNFEQFSSLI</sequence>
<gene>
    <name evidence="3" type="ORF">CB5_LOCUS23730</name>
</gene>
<evidence type="ECO:0000313" key="3">
    <source>
        <dbReference type="EMBL" id="CAD1840519.1"/>
    </source>
</evidence>